<sequence>MQDGAPCHRAKSTINMLKRCDIPILAWLGNSPDLNPIENVWSLLKAKVYASPNSSLDVLKLKIADFWENDDEIKQMIDRCYESMPDRIRAVIDTTGSFTKY</sequence>
<protein>
    <recommendedName>
        <fullName evidence="1">Tc1-like transposase DDE domain-containing protein</fullName>
    </recommendedName>
</protein>
<evidence type="ECO:0000313" key="3">
    <source>
        <dbReference type="Proteomes" id="UP000594454"/>
    </source>
</evidence>
<proteinExistence type="predicted"/>
<dbReference type="Gene3D" id="3.30.420.10">
    <property type="entry name" value="Ribonuclease H-like superfamily/Ribonuclease H"/>
    <property type="match status" value="1"/>
</dbReference>
<keyword evidence="3" id="KW-1185">Reference proteome</keyword>
<evidence type="ECO:0000313" key="2">
    <source>
        <dbReference type="EMBL" id="CAD7087846.1"/>
    </source>
</evidence>
<name>A0A7R8UWH1_HERIL</name>
<dbReference type="InterPro" id="IPR038717">
    <property type="entry name" value="Tc1-like_DDE_dom"/>
</dbReference>
<dbReference type="Proteomes" id="UP000594454">
    <property type="component" value="Chromosome 4"/>
</dbReference>
<organism evidence="2 3">
    <name type="scientific">Hermetia illucens</name>
    <name type="common">Black soldier fly</name>
    <dbReference type="NCBI Taxonomy" id="343691"/>
    <lineage>
        <taxon>Eukaryota</taxon>
        <taxon>Metazoa</taxon>
        <taxon>Ecdysozoa</taxon>
        <taxon>Arthropoda</taxon>
        <taxon>Hexapoda</taxon>
        <taxon>Insecta</taxon>
        <taxon>Pterygota</taxon>
        <taxon>Neoptera</taxon>
        <taxon>Endopterygota</taxon>
        <taxon>Diptera</taxon>
        <taxon>Brachycera</taxon>
        <taxon>Stratiomyomorpha</taxon>
        <taxon>Stratiomyidae</taxon>
        <taxon>Hermetiinae</taxon>
        <taxon>Hermetia</taxon>
    </lineage>
</organism>
<dbReference type="InParanoid" id="A0A7R8UWH1"/>
<reference evidence="2 3" key="1">
    <citation type="submission" date="2020-11" db="EMBL/GenBank/DDBJ databases">
        <authorList>
            <person name="Wallbank WR R."/>
            <person name="Pardo Diaz C."/>
            <person name="Kozak K."/>
            <person name="Martin S."/>
            <person name="Jiggins C."/>
            <person name="Moest M."/>
            <person name="Warren A I."/>
            <person name="Generalovic N T."/>
            <person name="Byers J.R.P. K."/>
            <person name="Montejo-Kovacevich G."/>
            <person name="Yen C E."/>
        </authorList>
    </citation>
    <scope>NUCLEOTIDE SEQUENCE [LARGE SCALE GENOMIC DNA]</scope>
</reference>
<dbReference type="EMBL" id="LR899012">
    <property type="protein sequence ID" value="CAD7087846.1"/>
    <property type="molecule type" value="Genomic_DNA"/>
</dbReference>
<dbReference type="AlphaFoldDB" id="A0A7R8UWH1"/>
<accession>A0A7R8UWH1</accession>
<dbReference type="InterPro" id="IPR036397">
    <property type="entry name" value="RNaseH_sf"/>
</dbReference>
<feature type="domain" description="Tc1-like transposase DDE" evidence="1">
    <location>
        <begin position="3"/>
        <end position="50"/>
    </location>
</feature>
<dbReference type="Pfam" id="PF13358">
    <property type="entry name" value="DDE_3"/>
    <property type="match status" value="1"/>
</dbReference>
<dbReference type="GO" id="GO:0003676">
    <property type="term" value="F:nucleic acid binding"/>
    <property type="evidence" value="ECO:0007669"/>
    <property type="project" value="InterPro"/>
</dbReference>
<evidence type="ECO:0000259" key="1">
    <source>
        <dbReference type="Pfam" id="PF13358"/>
    </source>
</evidence>
<gene>
    <name evidence="2" type="ORF">HERILL_LOCUS10523</name>
</gene>